<keyword evidence="3 5" id="KW-1133">Transmembrane helix</keyword>
<organism evidence="7 8">
    <name type="scientific">Zingiber officinale</name>
    <name type="common">Ginger</name>
    <name type="synonym">Amomum zingiber</name>
    <dbReference type="NCBI Taxonomy" id="94328"/>
    <lineage>
        <taxon>Eukaryota</taxon>
        <taxon>Viridiplantae</taxon>
        <taxon>Streptophyta</taxon>
        <taxon>Embryophyta</taxon>
        <taxon>Tracheophyta</taxon>
        <taxon>Spermatophyta</taxon>
        <taxon>Magnoliopsida</taxon>
        <taxon>Liliopsida</taxon>
        <taxon>Zingiberales</taxon>
        <taxon>Zingiberaceae</taxon>
        <taxon>Zingiber</taxon>
    </lineage>
</organism>
<evidence type="ECO:0000313" key="7">
    <source>
        <dbReference type="EMBL" id="KAG6531598.1"/>
    </source>
</evidence>
<keyword evidence="8" id="KW-1185">Reference proteome</keyword>
<proteinExistence type="predicted"/>
<evidence type="ECO:0000256" key="2">
    <source>
        <dbReference type="ARBA" id="ARBA00022692"/>
    </source>
</evidence>
<dbReference type="EMBL" id="JACMSC010000002">
    <property type="protein sequence ID" value="KAG6531598.1"/>
    <property type="molecule type" value="Genomic_DNA"/>
</dbReference>
<feature type="domain" description="Late embryogenesis abundant protein LEA-2 subgroup" evidence="6">
    <location>
        <begin position="78"/>
        <end position="181"/>
    </location>
</feature>
<accession>A0A8J5M4B5</accession>
<dbReference type="GO" id="GO:0098542">
    <property type="term" value="P:defense response to other organism"/>
    <property type="evidence" value="ECO:0007669"/>
    <property type="project" value="InterPro"/>
</dbReference>
<evidence type="ECO:0000256" key="3">
    <source>
        <dbReference type="ARBA" id="ARBA00022989"/>
    </source>
</evidence>
<feature type="transmembrane region" description="Helical" evidence="5">
    <location>
        <begin position="23"/>
        <end position="45"/>
    </location>
</feature>
<evidence type="ECO:0000256" key="5">
    <source>
        <dbReference type="SAM" id="Phobius"/>
    </source>
</evidence>
<evidence type="ECO:0000313" key="8">
    <source>
        <dbReference type="Proteomes" id="UP000734854"/>
    </source>
</evidence>
<gene>
    <name evidence="7" type="ORF">ZIOFF_005413</name>
</gene>
<dbReference type="InterPro" id="IPR044839">
    <property type="entry name" value="NDR1-like"/>
</dbReference>
<dbReference type="Pfam" id="PF03168">
    <property type="entry name" value="LEA_2"/>
    <property type="match status" value="1"/>
</dbReference>
<dbReference type="PANTHER" id="PTHR31415:SF166">
    <property type="entry name" value="LATE EMBRYOGENESIS ABUNDANT (LEA) HYDROXYPROLINE-RICH GLYCOPROTEIN FAMILY"/>
    <property type="match status" value="1"/>
</dbReference>
<dbReference type="GO" id="GO:0005886">
    <property type="term" value="C:plasma membrane"/>
    <property type="evidence" value="ECO:0007669"/>
    <property type="project" value="TreeGrafter"/>
</dbReference>
<protein>
    <recommendedName>
        <fullName evidence="6">Late embryogenesis abundant protein LEA-2 subgroup domain-containing protein</fullName>
    </recommendedName>
</protein>
<dbReference type="AlphaFoldDB" id="A0A8J5M4B5"/>
<evidence type="ECO:0000256" key="4">
    <source>
        <dbReference type="ARBA" id="ARBA00023136"/>
    </source>
</evidence>
<sequence length="206" mass="23496">MSEKRECGHNDGECKRRRIYRRIIACILFLITLVLLIILIVWLVLRPTKPRFYLQDASLVQLNLTADAAILTTFLQVTISSRNPNDRIGIYYNRLVAYARYNSQQITSSTVLPPVYLAPHEQVIWSPFLFGGAVPLDSNLAAALYQDQKAGFVLISVRVGGRLRWKVGTWISGRYHLHVNCPALLVRKPGSYDFRFQQSTRCSVDV</sequence>
<dbReference type="InterPro" id="IPR004864">
    <property type="entry name" value="LEA_2"/>
</dbReference>
<evidence type="ECO:0000256" key="1">
    <source>
        <dbReference type="ARBA" id="ARBA00004167"/>
    </source>
</evidence>
<dbReference type="GO" id="GO:0009506">
    <property type="term" value="C:plasmodesma"/>
    <property type="evidence" value="ECO:0007669"/>
    <property type="project" value="TreeGrafter"/>
</dbReference>
<reference evidence="7 8" key="1">
    <citation type="submission" date="2020-08" db="EMBL/GenBank/DDBJ databases">
        <title>Plant Genome Project.</title>
        <authorList>
            <person name="Zhang R.-G."/>
        </authorList>
    </citation>
    <scope>NUCLEOTIDE SEQUENCE [LARGE SCALE GENOMIC DNA]</scope>
    <source>
        <tissue evidence="7">Rhizome</tissue>
    </source>
</reference>
<comment type="subcellular location">
    <subcellularLocation>
        <location evidence="1">Membrane</location>
        <topology evidence="1">Single-pass membrane protein</topology>
    </subcellularLocation>
</comment>
<dbReference type="Proteomes" id="UP000734854">
    <property type="component" value="Unassembled WGS sequence"/>
</dbReference>
<dbReference type="OrthoDB" id="1426517at2759"/>
<dbReference type="PANTHER" id="PTHR31415">
    <property type="entry name" value="OS05G0367900 PROTEIN"/>
    <property type="match status" value="1"/>
</dbReference>
<name>A0A8J5M4B5_ZINOF</name>
<keyword evidence="2 5" id="KW-0812">Transmembrane</keyword>
<evidence type="ECO:0000259" key="6">
    <source>
        <dbReference type="Pfam" id="PF03168"/>
    </source>
</evidence>
<keyword evidence="4 5" id="KW-0472">Membrane</keyword>
<comment type="caution">
    <text evidence="7">The sequence shown here is derived from an EMBL/GenBank/DDBJ whole genome shotgun (WGS) entry which is preliminary data.</text>
</comment>